<sequence>MTQRTHWLRSAGLALLALVLLSGGSFAAGDLFDDAYRDCPARTRLRDGQIADLTVARDAEEADEVNVAWAATDPATWGLGANAYRTSLVVLLDDKDGDPVSKTLSLGTRKATFEEVATGTEVKVQMAIVVDTAEGDYLISDILEASVHQSLTAPAFYTDKLQRIATGGDSANVLVTFDEVPGGTFYYVGYNENFGNYKATGLNTYPRTPRLRIGLAHGGGDDEDDDAREAVDFEAYRLRITDGSGDVVPEGNDVATVVSWDAYRASYRDRFNLATAPPTVFFLQVGTSTASLVDNEQMFSNVRINDGGKIQAALHAPGAGVPFTRQGATGLAAATLLRNPRQIGYVLAMVPDEHREFPDDVLASDETYTVTAWAVNEAGAVISPVASLKLYPVDATSGITRIVDYLNRDTGVDNVSDVVLTEFTVLK</sequence>
<proteinExistence type="predicted"/>
<feature type="chain" id="PRO_5025502940" evidence="1">
    <location>
        <begin position="28"/>
        <end position="427"/>
    </location>
</feature>
<reference evidence="2" key="1">
    <citation type="submission" date="2019-09" db="EMBL/GenBank/DDBJ databases">
        <title>Characterisation of the sponge microbiome using genome-centric metagenomics.</title>
        <authorList>
            <person name="Engelberts J.P."/>
            <person name="Robbins S.J."/>
            <person name="De Goeij J.M."/>
            <person name="Aranda M."/>
            <person name="Bell S.C."/>
            <person name="Webster N.S."/>
        </authorList>
    </citation>
    <scope>NUCLEOTIDE SEQUENCE</scope>
    <source>
        <strain evidence="2">SB0662_bin_9</strain>
    </source>
</reference>
<comment type="caution">
    <text evidence="2">The sequence shown here is derived from an EMBL/GenBank/DDBJ whole genome shotgun (WGS) entry which is preliminary data.</text>
</comment>
<dbReference type="EMBL" id="VXPY01000117">
    <property type="protein sequence ID" value="MYD91811.1"/>
    <property type="molecule type" value="Genomic_DNA"/>
</dbReference>
<organism evidence="2">
    <name type="scientific">Caldilineaceae bacterium SB0662_bin_9</name>
    <dbReference type="NCBI Taxonomy" id="2605258"/>
    <lineage>
        <taxon>Bacteria</taxon>
        <taxon>Bacillati</taxon>
        <taxon>Chloroflexota</taxon>
        <taxon>Caldilineae</taxon>
        <taxon>Caldilineales</taxon>
        <taxon>Caldilineaceae</taxon>
    </lineage>
</organism>
<protein>
    <submittedName>
        <fullName evidence="2">Uncharacterized protein</fullName>
    </submittedName>
</protein>
<feature type="signal peptide" evidence="1">
    <location>
        <begin position="1"/>
        <end position="27"/>
    </location>
</feature>
<name>A0A6B1DWS2_9CHLR</name>
<evidence type="ECO:0000256" key="1">
    <source>
        <dbReference type="SAM" id="SignalP"/>
    </source>
</evidence>
<gene>
    <name evidence="2" type="ORF">F4Y08_16010</name>
</gene>
<evidence type="ECO:0000313" key="2">
    <source>
        <dbReference type="EMBL" id="MYD91811.1"/>
    </source>
</evidence>
<keyword evidence="1" id="KW-0732">Signal</keyword>
<dbReference type="AlphaFoldDB" id="A0A6B1DWS2"/>
<accession>A0A6B1DWS2</accession>